<keyword evidence="1" id="KW-0812">Transmembrane</keyword>
<dbReference type="AlphaFoldDB" id="A0A8W8P493"/>
<keyword evidence="3" id="KW-1185">Reference proteome</keyword>
<sequence length="540" mass="62580">MSRYSAQLKSFIYNKRGIEGKRYHRLLRSFIYNKRGIEGRLRYHRSICSCNMVSFFHVSAILVVLNIQFHILRCAYEECKEAINNAEDVKVCPTSKEEWDIAARKKNCSKHAALAEEKNCTIHSKQLEYHCLINAFRNKSLEVCEAAKTIFGYCAEYNEVGMVIQNHYSAECNKVFPKCDESYRSSDAYKYPDCYKLVSQTHASKDDLEIGYDTAVIIIPTLTAVIVLFYLVTILRYIRERMLKQKKENDEGNFECLLDAVPENKGAESNPSIQYFCYKIDKFQHFYYFYSEIKKFSQGIMDKKSESNDLMNVVFKDDFVKFGVIGNFTDEDLLLLPEGKTNKKNENENHWEAVPVLCFQNNIPLQSVLEGCHREGACNLIFIKSHEEVTDEADDFIINVGRNKTNILEVIISCLKQPLCKILQAWLELYSEDSDTLSDIDALRKMRLNHDDETDISRISEDLKKYLSGNSDITSSAWMTDHTLQLCVKQTTDEMKLKDELQKLDPKFYAKCLVLIDKRKSMKRNTGDVVKTGDIEWNKP</sequence>
<feature type="transmembrane region" description="Helical" evidence="1">
    <location>
        <begin position="50"/>
        <end position="71"/>
    </location>
</feature>
<dbReference type="Proteomes" id="UP000005408">
    <property type="component" value="Unassembled WGS sequence"/>
</dbReference>
<feature type="transmembrane region" description="Helical" evidence="1">
    <location>
        <begin position="215"/>
        <end position="238"/>
    </location>
</feature>
<accession>A0A8W8P493</accession>
<reference evidence="2" key="1">
    <citation type="submission" date="2022-08" db="UniProtKB">
        <authorList>
            <consortium name="EnsemblMetazoa"/>
        </authorList>
    </citation>
    <scope>IDENTIFICATION</scope>
    <source>
        <strain evidence="2">05x7-T-G4-1.051#20</strain>
    </source>
</reference>
<protein>
    <submittedName>
        <fullName evidence="2">Uncharacterized protein</fullName>
    </submittedName>
</protein>
<organism evidence="2 3">
    <name type="scientific">Magallana gigas</name>
    <name type="common">Pacific oyster</name>
    <name type="synonym">Crassostrea gigas</name>
    <dbReference type="NCBI Taxonomy" id="29159"/>
    <lineage>
        <taxon>Eukaryota</taxon>
        <taxon>Metazoa</taxon>
        <taxon>Spiralia</taxon>
        <taxon>Lophotrochozoa</taxon>
        <taxon>Mollusca</taxon>
        <taxon>Bivalvia</taxon>
        <taxon>Autobranchia</taxon>
        <taxon>Pteriomorphia</taxon>
        <taxon>Ostreida</taxon>
        <taxon>Ostreoidea</taxon>
        <taxon>Ostreidae</taxon>
        <taxon>Magallana</taxon>
    </lineage>
</organism>
<keyword evidence="1" id="KW-0472">Membrane</keyword>
<proteinExistence type="predicted"/>
<keyword evidence="1" id="KW-1133">Transmembrane helix</keyword>
<evidence type="ECO:0000313" key="3">
    <source>
        <dbReference type="Proteomes" id="UP000005408"/>
    </source>
</evidence>
<evidence type="ECO:0000256" key="1">
    <source>
        <dbReference type="SAM" id="Phobius"/>
    </source>
</evidence>
<evidence type="ECO:0000313" key="2">
    <source>
        <dbReference type="EnsemblMetazoa" id="G8944.1:cds"/>
    </source>
</evidence>
<dbReference type="EnsemblMetazoa" id="G8944.1">
    <property type="protein sequence ID" value="G8944.1:cds"/>
    <property type="gene ID" value="G8944"/>
</dbReference>
<name>A0A8W8P493_MAGGI</name>